<feature type="compositionally biased region" description="Basic and acidic residues" evidence="1">
    <location>
        <begin position="52"/>
        <end position="64"/>
    </location>
</feature>
<protein>
    <recommendedName>
        <fullName evidence="5">DUF2946 domain-containing protein</fullName>
    </recommendedName>
</protein>
<organism evidence="3 4">
    <name type="scientific">Polynucleobacter brandtiae</name>
    <dbReference type="NCBI Taxonomy" id="1938816"/>
    <lineage>
        <taxon>Bacteria</taxon>
        <taxon>Pseudomonadati</taxon>
        <taxon>Pseudomonadota</taxon>
        <taxon>Betaproteobacteria</taxon>
        <taxon>Burkholderiales</taxon>
        <taxon>Burkholderiaceae</taxon>
        <taxon>Polynucleobacter</taxon>
    </lineage>
</organism>
<keyword evidence="2" id="KW-0732">Signal</keyword>
<feature type="region of interest" description="Disordered" evidence="1">
    <location>
        <begin position="80"/>
        <end position="112"/>
    </location>
</feature>
<sequence length="112" mass="11592">MRRICLLICLSLFSSLIHAAGMPVAGLSKSIAQEVAVEHAASDLGHTSHHAGQHDPSNHSDKDHPGCDLCIAAIPHQDASHSLSDIPNGAPLGNASLKDSAPTQLLAKPPIS</sequence>
<gene>
    <name evidence="3" type="ORF">B0G85_0758</name>
</gene>
<dbReference type="Proteomes" id="UP000229366">
    <property type="component" value="Unassembled WGS sequence"/>
</dbReference>
<dbReference type="RefSeq" id="WP_100379070.1">
    <property type="nucleotide sequence ID" value="NZ_CBCSBW010000001.1"/>
</dbReference>
<evidence type="ECO:0000256" key="1">
    <source>
        <dbReference type="SAM" id="MobiDB-lite"/>
    </source>
</evidence>
<comment type="caution">
    <text evidence="3">The sequence shown here is derived from an EMBL/GenBank/DDBJ whole genome shotgun (WGS) entry which is preliminary data.</text>
</comment>
<feature type="chain" id="PRO_5014747512" description="DUF2946 domain-containing protein" evidence="2">
    <location>
        <begin position="20"/>
        <end position="112"/>
    </location>
</feature>
<feature type="signal peptide" evidence="2">
    <location>
        <begin position="1"/>
        <end position="19"/>
    </location>
</feature>
<evidence type="ECO:0000313" key="4">
    <source>
        <dbReference type="Proteomes" id="UP000229366"/>
    </source>
</evidence>
<dbReference type="AlphaFoldDB" id="A0A2M8VZS1"/>
<keyword evidence="4" id="KW-1185">Reference proteome</keyword>
<dbReference type="EMBL" id="PGTX01000001">
    <property type="protein sequence ID" value="PJI83361.1"/>
    <property type="molecule type" value="Genomic_DNA"/>
</dbReference>
<feature type="region of interest" description="Disordered" evidence="1">
    <location>
        <begin position="41"/>
        <end position="64"/>
    </location>
</feature>
<evidence type="ECO:0008006" key="5">
    <source>
        <dbReference type="Google" id="ProtNLM"/>
    </source>
</evidence>
<reference evidence="3 4" key="1">
    <citation type="submission" date="2017-11" db="EMBL/GenBank/DDBJ databases">
        <title>Genomic Encyclopedia of Type Strains, Phase III (KMG-III): the genomes of soil and plant-associated and newly described type strains.</title>
        <authorList>
            <person name="Whitman W."/>
        </authorList>
    </citation>
    <scope>NUCLEOTIDE SEQUENCE [LARGE SCALE GENOMIC DNA]</scope>
    <source>
        <strain evidence="3 4">UB-Domo-W1</strain>
    </source>
</reference>
<proteinExistence type="predicted"/>
<accession>A0A2M8VZS1</accession>
<evidence type="ECO:0000313" key="3">
    <source>
        <dbReference type="EMBL" id="PJI83361.1"/>
    </source>
</evidence>
<evidence type="ECO:0000256" key="2">
    <source>
        <dbReference type="SAM" id="SignalP"/>
    </source>
</evidence>
<name>A0A2M8VZS1_9BURK</name>